<dbReference type="PANTHER" id="PTHR10907:SF47">
    <property type="entry name" value="REGUCALCIN"/>
    <property type="match status" value="1"/>
</dbReference>
<feature type="domain" description="SMP-30/Gluconolactonase/LRE-like region" evidence="4">
    <location>
        <begin position="32"/>
        <end position="271"/>
    </location>
</feature>
<keyword evidence="3" id="KW-0479">Metal-binding</keyword>
<protein>
    <submittedName>
        <fullName evidence="5">Gluconolaconase</fullName>
    </submittedName>
</protein>
<dbReference type="RefSeq" id="WP_146892094.1">
    <property type="nucleotide sequence ID" value="NZ_BJYG01000057.1"/>
</dbReference>
<dbReference type="PANTHER" id="PTHR10907">
    <property type="entry name" value="REGUCALCIN"/>
    <property type="match status" value="1"/>
</dbReference>
<feature type="binding site" evidence="3">
    <location>
        <position position="212"/>
    </location>
    <ligand>
        <name>a divalent metal cation</name>
        <dbReference type="ChEBI" id="CHEBI:60240"/>
    </ligand>
</feature>
<accession>A0A511XPM3</accession>
<comment type="similarity">
    <text evidence="1">Belongs to the SMP-30/CGR1 family.</text>
</comment>
<proteinExistence type="inferred from homology"/>
<dbReference type="OrthoDB" id="2633250at2"/>
<dbReference type="AlphaFoldDB" id="A0A511XPM3"/>
<evidence type="ECO:0000256" key="1">
    <source>
        <dbReference type="ARBA" id="ARBA00008853"/>
    </source>
</evidence>
<dbReference type="PRINTS" id="PR01790">
    <property type="entry name" value="SMP30FAMILY"/>
</dbReference>
<feature type="binding site" evidence="3">
    <location>
        <position position="34"/>
    </location>
    <ligand>
        <name>a divalent metal cation</name>
        <dbReference type="ChEBI" id="CHEBI:60240"/>
    </ligand>
</feature>
<feature type="binding site" evidence="3">
    <location>
        <position position="117"/>
    </location>
    <ligand>
        <name>substrate</name>
    </ligand>
</feature>
<dbReference type="GO" id="GO:0005509">
    <property type="term" value="F:calcium ion binding"/>
    <property type="evidence" value="ECO:0007669"/>
    <property type="project" value="TreeGrafter"/>
</dbReference>
<evidence type="ECO:0000313" key="5">
    <source>
        <dbReference type="EMBL" id="GEN64854.1"/>
    </source>
</evidence>
<dbReference type="EMBL" id="BJYG01000057">
    <property type="protein sequence ID" value="GEN64854.1"/>
    <property type="molecule type" value="Genomic_DNA"/>
</dbReference>
<evidence type="ECO:0000313" key="6">
    <source>
        <dbReference type="Proteomes" id="UP000321746"/>
    </source>
</evidence>
<dbReference type="GO" id="GO:0004341">
    <property type="term" value="F:gluconolactonase activity"/>
    <property type="evidence" value="ECO:0007669"/>
    <property type="project" value="TreeGrafter"/>
</dbReference>
<reference evidence="5 6" key="1">
    <citation type="submission" date="2019-07" db="EMBL/GenBank/DDBJ databases">
        <title>Whole genome shotgun sequence of Acetobacter oeni NBRC 105207.</title>
        <authorList>
            <person name="Hosoyama A."/>
            <person name="Uohara A."/>
            <person name="Ohji S."/>
            <person name="Ichikawa N."/>
        </authorList>
    </citation>
    <scope>NUCLEOTIDE SEQUENCE [LARGE SCALE GENOMIC DNA]</scope>
    <source>
        <strain evidence="5 6">NBRC 105207</strain>
    </source>
</reference>
<name>A0A511XPM3_9PROT</name>
<dbReference type="Gene3D" id="2.120.10.30">
    <property type="entry name" value="TolB, C-terminal domain"/>
    <property type="match status" value="1"/>
</dbReference>
<feature type="binding site" evidence="3">
    <location>
        <position position="165"/>
    </location>
    <ligand>
        <name>a divalent metal cation</name>
        <dbReference type="ChEBI" id="CHEBI:60240"/>
    </ligand>
</feature>
<feature type="binding site" evidence="3">
    <location>
        <position position="119"/>
    </location>
    <ligand>
        <name>substrate</name>
    </ligand>
</feature>
<dbReference type="InterPro" id="IPR013658">
    <property type="entry name" value="SGL"/>
</dbReference>
<keyword evidence="3" id="KW-0862">Zinc</keyword>
<dbReference type="InterPro" id="IPR011042">
    <property type="entry name" value="6-blade_b-propeller_TolB-like"/>
</dbReference>
<dbReference type="SUPFAM" id="SSF63829">
    <property type="entry name" value="Calcium-dependent phosphotriesterase"/>
    <property type="match status" value="1"/>
</dbReference>
<dbReference type="Pfam" id="PF08450">
    <property type="entry name" value="SGL"/>
    <property type="match status" value="1"/>
</dbReference>
<organism evidence="5 6">
    <name type="scientific">Acetobacter oeni</name>
    <dbReference type="NCBI Taxonomy" id="304077"/>
    <lineage>
        <taxon>Bacteria</taxon>
        <taxon>Pseudomonadati</taxon>
        <taxon>Pseudomonadota</taxon>
        <taxon>Alphaproteobacteria</taxon>
        <taxon>Acetobacterales</taxon>
        <taxon>Acetobacteraceae</taxon>
        <taxon>Acetobacter</taxon>
    </lineage>
</organism>
<comment type="caution">
    <text evidence="5">The sequence shown here is derived from an EMBL/GenBank/DDBJ whole genome shotgun (WGS) entry which is preliminary data.</text>
</comment>
<dbReference type="InterPro" id="IPR005511">
    <property type="entry name" value="SMP-30"/>
</dbReference>
<dbReference type="GO" id="GO:0019853">
    <property type="term" value="P:L-ascorbic acid biosynthetic process"/>
    <property type="evidence" value="ECO:0007669"/>
    <property type="project" value="TreeGrafter"/>
</dbReference>
<feature type="active site" description="Proton donor/acceptor" evidence="2">
    <location>
        <position position="212"/>
    </location>
</feature>
<dbReference type="Proteomes" id="UP000321746">
    <property type="component" value="Unassembled WGS sequence"/>
</dbReference>
<evidence type="ECO:0000259" key="4">
    <source>
        <dbReference type="Pfam" id="PF08450"/>
    </source>
</evidence>
<sequence length="309" mass="32995">MTANPEVAAVPFAPEDNALNVPVCVWDLKAELGEGPVWSEAEKALWFVDILGRRLHRYDPVSAATHSWNAPLRPCFLVPLRNGGLLCGLEDGLSHFDPVSGTFTEVIAVEPDLPGNRINDGHVDPTGRLWFGTMDDAEENPTGSLYSIGDGHKLIRHHGGYTVSNGPAVSPDSRTLYQCDSALGTIYVFDIATDGTLGSRRVFARIEDGAPDGLAMDSTGTLWSGIWGGGRIERFRPDGSRLDPIAVPAKNVTKVAFGGSDGKTVFVTTARKGLSGSELAEKPQTGGLFCLRTEIPGRIQEALAFPAVG</sequence>
<evidence type="ECO:0000256" key="2">
    <source>
        <dbReference type="PIRSR" id="PIRSR605511-1"/>
    </source>
</evidence>
<comment type="cofactor">
    <cofactor evidence="3">
        <name>Zn(2+)</name>
        <dbReference type="ChEBI" id="CHEBI:29105"/>
    </cofactor>
    <text evidence="3">Binds 1 divalent metal cation per subunit.</text>
</comment>
<evidence type="ECO:0000256" key="3">
    <source>
        <dbReference type="PIRSR" id="PIRSR605511-2"/>
    </source>
</evidence>
<keyword evidence="6" id="KW-1185">Reference proteome</keyword>
<gene>
    <name evidence="5" type="primary">xylC</name>
    <name evidence="5" type="ORF">AOE01nite_30780</name>
</gene>